<feature type="compositionally biased region" description="Basic and acidic residues" evidence="1">
    <location>
        <begin position="221"/>
        <end position="230"/>
    </location>
</feature>
<sequence>MTSFKNKITNRKQKNSKTVNGQLVGNASPDTESVPTGKKQQKSGKHRNRGSKKAAEKANAVVDAENTTSSVAPSDCVDTNDIIQTDDLDLADVTLRTSVPNEVVEQNLKNTHQKRFSDGYVIENGANNVLLTRAVSGILGPEELYTGDKTSKKGRRLSDLFRHGTLKTTNSLENLTMRHSEYTPLKTVKESSKASSDKASADSKNKRHKKSSSNPTTKTDASPKEAKNAKNSEQVQAAKQTSENNSYLKRVKSKIYKTKTEGNGILPSKTNVSKKSTNCERIPEDVELRKPINSDFRLIRQSSNLEQFRSKTFGLMKSSSNTGIADIDDGLTKKPLLAKAKSSSAINISLLRMRRSRIFEQLKEGRCKEAFDEFDFIAFGGFRDKFGGSQKITTVTEDPHVKSQENRIEADIGETKPSQPVSRSGSDRRPDIVREETPKNAEGTTSIDHGQNKQENDTSTPDNNASFPATSNKKRSSSNINRSESVKEQSEKRKQRRNISDPSHNTTSGDVELDQPGLSNTDSGSSSNSSISYK</sequence>
<gene>
    <name evidence="2" type="ORF">Zmor_006608</name>
</gene>
<evidence type="ECO:0000256" key="1">
    <source>
        <dbReference type="SAM" id="MobiDB-lite"/>
    </source>
</evidence>
<feature type="compositionally biased region" description="Basic and acidic residues" evidence="1">
    <location>
        <begin position="176"/>
        <end position="204"/>
    </location>
</feature>
<feature type="compositionally biased region" description="Low complexity" evidence="1">
    <location>
        <begin position="519"/>
        <end position="534"/>
    </location>
</feature>
<dbReference type="Proteomes" id="UP001168821">
    <property type="component" value="Unassembled WGS sequence"/>
</dbReference>
<feature type="compositionally biased region" description="Basic residues" evidence="1">
    <location>
        <begin position="39"/>
        <end position="52"/>
    </location>
</feature>
<feature type="region of interest" description="Disordered" evidence="1">
    <location>
        <begin position="394"/>
        <end position="534"/>
    </location>
</feature>
<dbReference type="EMBL" id="JALNTZ010000002">
    <property type="protein sequence ID" value="KAJ3662252.1"/>
    <property type="molecule type" value="Genomic_DNA"/>
</dbReference>
<keyword evidence="3" id="KW-1185">Reference proteome</keyword>
<protein>
    <submittedName>
        <fullName evidence="2">Uncharacterized protein</fullName>
    </submittedName>
</protein>
<feature type="compositionally biased region" description="Polar residues" evidence="1">
    <location>
        <begin position="16"/>
        <end position="34"/>
    </location>
</feature>
<accession>A0AA38ISL7</accession>
<comment type="caution">
    <text evidence="2">The sequence shown here is derived from an EMBL/GenBank/DDBJ whole genome shotgun (WGS) entry which is preliminary data.</text>
</comment>
<feature type="compositionally biased region" description="Polar residues" evidence="1">
    <location>
        <begin position="231"/>
        <end position="247"/>
    </location>
</feature>
<feature type="compositionally biased region" description="Polar residues" evidence="1">
    <location>
        <begin position="500"/>
        <end position="509"/>
    </location>
</feature>
<reference evidence="2" key="1">
    <citation type="journal article" date="2023" name="G3 (Bethesda)">
        <title>Whole genome assemblies of Zophobas morio and Tenebrio molitor.</title>
        <authorList>
            <person name="Kaur S."/>
            <person name="Stinson S.A."/>
            <person name="diCenzo G.C."/>
        </authorList>
    </citation>
    <scope>NUCLEOTIDE SEQUENCE</scope>
    <source>
        <strain evidence="2">QUZm001</strain>
    </source>
</reference>
<dbReference type="AlphaFoldDB" id="A0AA38ISL7"/>
<feature type="region of interest" description="Disordered" evidence="1">
    <location>
        <begin position="1"/>
        <end position="67"/>
    </location>
</feature>
<name>A0AA38ISL7_9CUCU</name>
<organism evidence="2 3">
    <name type="scientific">Zophobas morio</name>
    <dbReference type="NCBI Taxonomy" id="2755281"/>
    <lineage>
        <taxon>Eukaryota</taxon>
        <taxon>Metazoa</taxon>
        <taxon>Ecdysozoa</taxon>
        <taxon>Arthropoda</taxon>
        <taxon>Hexapoda</taxon>
        <taxon>Insecta</taxon>
        <taxon>Pterygota</taxon>
        <taxon>Neoptera</taxon>
        <taxon>Endopterygota</taxon>
        <taxon>Coleoptera</taxon>
        <taxon>Polyphaga</taxon>
        <taxon>Cucujiformia</taxon>
        <taxon>Tenebrionidae</taxon>
        <taxon>Zophobas</taxon>
    </lineage>
</organism>
<feature type="region of interest" description="Disordered" evidence="1">
    <location>
        <begin position="172"/>
        <end position="250"/>
    </location>
</feature>
<feature type="compositionally biased region" description="Basic and acidic residues" evidence="1">
    <location>
        <begin position="425"/>
        <end position="439"/>
    </location>
</feature>
<proteinExistence type="predicted"/>
<feature type="compositionally biased region" description="Polar residues" evidence="1">
    <location>
        <begin position="457"/>
        <end position="470"/>
    </location>
</feature>
<feature type="compositionally biased region" description="Basic and acidic residues" evidence="1">
    <location>
        <begin position="397"/>
        <end position="414"/>
    </location>
</feature>
<evidence type="ECO:0000313" key="3">
    <source>
        <dbReference type="Proteomes" id="UP001168821"/>
    </source>
</evidence>
<evidence type="ECO:0000313" key="2">
    <source>
        <dbReference type="EMBL" id="KAJ3662252.1"/>
    </source>
</evidence>